<proteinExistence type="predicted"/>
<keyword evidence="1" id="KW-0614">Plasmid</keyword>
<organism evidence="1 2">
    <name type="scientific">Pseudomonas syringae group genomosp. 3</name>
    <dbReference type="NCBI Taxonomy" id="251701"/>
    <lineage>
        <taxon>Bacteria</taxon>
        <taxon>Pseudomonadati</taxon>
        <taxon>Pseudomonadota</taxon>
        <taxon>Gammaproteobacteria</taxon>
        <taxon>Pseudomonadales</taxon>
        <taxon>Pseudomonadaceae</taxon>
        <taxon>Pseudomonas</taxon>
    </lineage>
</organism>
<accession>A0A330JXC3</accession>
<reference evidence="2" key="1">
    <citation type="submission" date="2018-02" db="EMBL/GenBank/DDBJ databases">
        <authorList>
            <person name="Blom J."/>
        </authorList>
    </citation>
    <scope>NUCLEOTIDE SEQUENCE [LARGE SCALE GENOMIC DNA]</scope>
    <source>
        <strain evidence="2">CFBP 3800</strain>
        <plasmid evidence="2">pp2</plasmid>
    </source>
</reference>
<sequence>MEKQIPMFETVMTEREAFRAMFSFQQPLGDLNASEDKAVANADAFAAELVSKLQPVGR</sequence>
<dbReference type="AlphaFoldDB" id="A0A330JXC3"/>
<geneLocation type="plasmid" evidence="2">
    <name>pp2</name>
</geneLocation>
<evidence type="ECO:0000313" key="1">
    <source>
        <dbReference type="EMBL" id="SPD89778.1"/>
    </source>
</evidence>
<dbReference type="Proteomes" id="UP000307241">
    <property type="component" value="Plasmid PP2"/>
</dbReference>
<protein>
    <submittedName>
        <fullName evidence="1">Uncharacterized protein</fullName>
    </submittedName>
</protein>
<gene>
    <name evidence="1" type="ORF">PSCFBP3800_P200093</name>
</gene>
<evidence type="ECO:0000313" key="2">
    <source>
        <dbReference type="Proteomes" id="UP000307241"/>
    </source>
</evidence>
<dbReference type="EMBL" id="LT985191">
    <property type="protein sequence ID" value="SPD89778.1"/>
    <property type="molecule type" value="Genomic_DNA"/>
</dbReference>
<name>A0A330JXC3_9PSED</name>